<dbReference type="AlphaFoldDB" id="A0A545AXX8"/>
<sequence length="97" mass="10112">MKAPSITAATTTEAGDFAPANLTETLTALSEAEDNTDDAALASAKEAIQSCGQRLQQYRAALEAGTDPVLVQQWTAEVQAERVQAEAKAESRSDASG</sequence>
<organism evidence="1 2">
    <name type="scientific">Cryptosporangium phraense</name>
    <dbReference type="NCBI Taxonomy" id="2593070"/>
    <lineage>
        <taxon>Bacteria</taxon>
        <taxon>Bacillati</taxon>
        <taxon>Actinomycetota</taxon>
        <taxon>Actinomycetes</taxon>
        <taxon>Cryptosporangiales</taxon>
        <taxon>Cryptosporangiaceae</taxon>
        <taxon>Cryptosporangium</taxon>
    </lineage>
</organism>
<evidence type="ECO:0000313" key="2">
    <source>
        <dbReference type="Proteomes" id="UP000317982"/>
    </source>
</evidence>
<evidence type="ECO:0000313" key="1">
    <source>
        <dbReference type="EMBL" id="TQS46189.1"/>
    </source>
</evidence>
<dbReference type="RefSeq" id="WP_142703596.1">
    <property type="nucleotide sequence ID" value="NZ_VIRS01000003.1"/>
</dbReference>
<name>A0A545AXX8_9ACTN</name>
<dbReference type="InParanoid" id="A0A545AXX8"/>
<dbReference type="Proteomes" id="UP000317982">
    <property type="component" value="Unassembled WGS sequence"/>
</dbReference>
<gene>
    <name evidence="1" type="ORF">FL583_06855</name>
</gene>
<dbReference type="OrthoDB" id="3372479at2"/>
<dbReference type="EMBL" id="VIRS01000003">
    <property type="protein sequence ID" value="TQS46189.1"/>
    <property type="molecule type" value="Genomic_DNA"/>
</dbReference>
<comment type="caution">
    <text evidence="1">The sequence shown here is derived from an EMBL/GenBank/DDBJ whole genome shotgun (WGS) entry which is preliminary data.</text>
</comment>
<keyword evidence="2" id="KW-1185">Reference proteome</keyword>
<protein>
    <submittedName>
        <fullName evidence="1">Uncharacterized protein</fullName>
    </submittedName>
</protein>
<accession>A0A545AXX8</accession>
<proteinExistence type="predicted"/>
<reference evidence="1 2" key="1">
    <citation type="submission" date="2019-07" db="EMBL/GenBank/DDBJ databases">
        <title>Cryptosporangium phraense sp. nov., isolated from plant litter.</title>
        <authorList>
            <person name="Suriyachadkun C."/>
        </authorList>
    </citation>
    <scope>NUCLEOTIDE SEQUENCE [LARGE SCALE GENOMIC DNA]</scope>
    <source>
        <strain evidence="1 2">A-T 5661</strain>
    </source>
</reference>